<dbReference type="PANTHER" id="PTHR22926">
    <property type="entry name" value="PHOSPHO-N-ACETYLMURAMOYL-PENTAPEPTIDE-TRANSFERASE"/>
    <property type="match status" value="1"/>
</dbReference>
<reference evidence="10 11" key="1">
    <citation type="journal article" date="2020" name="Nature">
        <title>Bacterial chemolithoautotrophy via manganese oxidation.</title>
        <authorList>
            <person name="Yu H."/>
            <person name="Leadbetter J.R."/>
        </authorList>
    </citation>
    <scope>NUCLEOTIDE SEQUENCE [LARGE SCALE GENOMIC DNA]</scope>
    <source>
        <strain evidence="10 11">RBP-1</strain>
    </source>
</reference>
<feature type="transmembrane region" description="Helical" evidence="9">
    <location>
        <begin position="224"/>
        <end position="242"/>
    </location>
</feature>
<dbReference type="GO" id="GO:0044038">
    <property type="term" value="P:cell wall macromolecule biosynthetic process"/>
    <property type="evidence" value="ECO:0007669"/>
    <property type="project" value="TreeGrafter"/>
</dbReference>
<feature type="transmembrane region" description="Helical" evidence="9">
    <location>
        <begin position="194"/>
        <end position="212"/>
    </location>
</feature>
<organism evidence="10 11">
    <name type="scientific">Ramlibacter lithotrophicus</name>
    <dbReference type="NCBI Taxonomy" id="2606681"/>
    <lineage>
        <taxon>Bacteria</taxon>
        <taxon>Pseudomonadati</taxon>
        <taxon>Pseudomonadota</taxon>
        <taxon>Betaproteobacteria</taxon>
        <taxon>Burkholderiales</taxon>
        <taxon>Comamonadaceae</taxon>
        <taxon>Ramlibacter</taxon>
    </lineage>
</organism>
<accession>A0A7X6DKB7</accession>
<feature type="transmembrane region" description="Helical" evidence="9">
    <location>
        <begin position="337"/>
        <end position="355"/>
    </location>
</feature>
<feature type="transmembrane region" description="Helical" evidence="9">
    <location>
        <begin position="248"/>
        <end position="268"/>
    </location>
</feature>
<evidence type="ECO:0000256" key="5">
    <source>
        <dbReference type="ARBA" id="ARBA00022989"/>
    </source>
</evidence>
<keyword evidence="2" id="KW-1003">Cell membrane</keyword>
<evidence type="ECO:0000256" key="6">
    <source>
        <dbReference type="ARBA" id="ARBA00023136"/>
    </source>
</evidence>
<dbReference type="EMBL" id="VTOX01000012">
    <property type="protein sequence ID" value="NKE68730.1"/>
    <property type="molecule type" value="Genomic_DNA"/>
</dbReference>
<evidence type="ECO:0000256" key="2">
    <source>
        <dbReference type="ARBA" id="ARBA00022475"/>
    </source>
</evidence>
<feature type="transmembrane region" description="Helical" evidence="9">
    <location>
        <begin position="311"/>
        <end position="331"/>
    </location>
</feature>
<feature type="compositionally biased region" description="Basic residues" evidence="8">
    <location>
        <begin position="378"/>
        <end position="391"/>
    </location>
</feature>
<sequence length="399" mass="42513">MLDTYAVSWQAASAAVALLCAFSVSLALVLTKKHHGHLTLDSTIGVQKFHAEPTPRVGGIGIYLGVVLAWVVVRDKGVRDILGVILVAGFVPLVCGLAEDLTKRVGVLPRLVATMLGGFVAWLITGVALDRLDVYGLDWIMTITPIAVLFTAFAVGGVANAINIIDGFHGLASGTTIIALMALGSIAAQADDPQLAIACFMLAAAIGGFWLVNYPWGKLFMGDGGAYFSGFALAWLAVLLPVRNPEVSVWAALLVCAYPVIEVIYSMARRYAKRQSPGAPDSGHLHSLIKVKLIRPKLSAIGVDKSVRNAAVSPIMWGFSALPAVAATVYFDRPLLLVLGTAICALSYHASYRYLAQKMGVDGSTQVAASSALPPYRLGRHTNRQRQHGRDRRTIVGRS</sequence>
<dbReference type="GO" id="GO:0071555">
    <property type="term" value="P:cell wall organization"/>
    <property type="evidence" value="ECO:0007669"/>
    <property type="project" value="TreeGrafter"/>
</dbReference>
<evidence type="ECO:0000313" key="11">
    <source>
        <dbReference type="Proteomes" id="UP000521868"/>
    </source>
</evidence>
<dbReference type="InterPro" id="IPR000715">
    <property type="entry name" value="Glycosyl_transferase_4"/>
</dbReference>
<protein>
    <submittedName>
        <fullName evidence="10">Glycosyl transferase</fullName>
    </submittedName>
</protein>
<evidence type="ECO:0000256" key="4">
    <source>
        <dbReference type="ARBA" id="ARBA00022692"/>
    </source>
</evidence>
<feature type="transmembrane region" description="Helical" evidence="9">
    <location>
        <begin position="79"/>
        <end position="98"/>
    </location>
</feature>
<feature type="binding site" evidence="7">
    <location>
        <position position="223"/>
    </location>
    <ligand>
        <name>Mg(2+)</name>
        <dbReference type="ChEBI" id="CHEBI:18420"/>
    </ligand>
</feature>
<comment type="caution">
    <text evidence="10">The sequence shown here is derived from an EMBL/GenBank/DDBJ whole genome shotgun (WGS) entry which is preliminary data.</text>
</comment>
<keyword evidence="7" id="KW-0460">Magnesium</keyword>
<evidence type="ECO:0000313" key="10">
    <source>
        <dbReference type="EMBL" id="NKE68730.1"/>
    </source>
</evidence>
<evidence type="ECO:0000256" key="3">
    <source>
        <dbReference type="ARBA" id="ARBA00022679"/>
    </source>
</evidence>
<dbReference type="PANTHER" id="PTHR22926:SF3">
    <property type="entry name" value="UNDECAPRENYL-PHOSPHATE ALPHA-N-ACETYLGLUCOSAMINYL 1-PHOSPHATE TRANSFERASE"/>
    <property type="match status" value="1"/>
</dbReference>
<feature type="transmembrane region" description="Helical" evidence="9">
    <location>
        <begin position="135"/>
        <end position="156"/>
    </location>
</feature>
<dbReference type="GO" id="GO:0046872">
    <property type="term" value="F:metal ion binding"/>
    <property type="evidence" value="ECO:0007669"/>
    <property type="project" value="UniProtKB-KW"/>
</dbReference>
<dbReference type="CDD" id="cd06912">
    <property type="entry name" value="GT_MraY_like"/>
    <property type="match status" value="1"/>
</dbReference>
<evidence type="ECO:0000256" key="7">
    <source>
        <dbReference type="PIRSR" id="PIRSR600715-1"/>
    </source>
</evidence>
<feature type="transmembrane region" description="Helical" evidence="9">
    <location>
        <begin position="168"/>
        <end position="188"/>
    </location>
</feature>
<dbReference type="RefSeq" id="WP_168109857.1">
    <property type="nucleotide sequence ID" value="NZ_VTOX01000012.1"/>
</dbReference>
<name>A0A7X6DKB7_9BURK</name>
<dbReference type="Pfam" id="PF00953">
    <property type="entry name" value="Glycos_transf_4"/>
    <property type="match status" value="1"/>
</dbReference>
<dbReference type="AlphaFoldDB" id="A0A7X6DKB7"/>
<keyword evidence="11" id="KW-1185">Reference proteome</keyword>
<dbReference type="GO" id="GO:0016780">
    <property type="term" value="F:phosphotransferase activity, for other substituted phosphate groups"/>
    <property type="evidence" value="ECO:0007669"/>
    <property type="project" value="InterPro"/>
</dbReference>
<feature type="transmembrane region" description="Helical" evidence="9">
    <location>
        <begin position="6"/>
        <end position="30"/>
    </location>
</feature>
<gene>
    <name evidence="10" type="ORF">RAMLITH_23185</name>
</gene>
<dbReference type="GO" id="GO:0005886">
    <property type="term" value="C:plasma membrane"/>
    <property type="evidence" value="ECO:0007669"/>
    <property type="project" value="UniProtKB-SubCell"/>
</dbReference>
<keyword evidence="5 9" id="KW-1133">Transmembrane helix</keyword>
<keyword evidence="4 9" id="KW-0812">Transmembrane</keyword>
<comment type="cofactor">
    <cofactor evidence="7">
        <name>Mg(2+)</name>
        <dbReference type="ChEBI" id="CHEBI:18420"/>
    </cofactor>
</comment>
<keyword evidence="7" id="KW-0479">Metal-binding</keyword>
<keyword evidence="6 9" id="KW-0472">Membrane</keyword>
<feature type="transmembrane region" description="Helical" evidence="9">
    <location>
        <begin position="110"/>
        <end position="129"/>
    </location>
</feature>
<feature type="binding site" evidence="7">
    <location>
        <position position="163"/>
    </location>
    <ligand>
        <name>Mg(2+)</name>
        <dbReference type="ChEBI" id="CHEBI:18420"/>
    </ligand>
</feature>
<keyword evidence="3 10" id="KW-0808">Transferase</keyword>
<proteinExistence type="predicted"/>
<feature type="region of interest" description="Disordered" evidence="8">
    <location>
        <begin position="378"/>
        <end position="399"/>
    </location>
</feature>
<dbReference type="Proteomes" id="UP000521868">
    <property type="component" value="Unassembled WGS sequence"/>
</dbReference>
<comment type="subcellular location">
    <subcellularLocation>
        <location evidence="1">Cell membrane</location>
        <topology evidence="1">Multi-pass membrane protein</topology>
    </subcellularLocation>
</comment>
<evidence type="ECO:0000256" key="9">
    <source>
        <dbReference type="SAM" id="Phobius"/>
    </source>
</evidence>
<dbReference type="GO" id="GO:0009103">
    <property type="term" value="P:lipopolysaccharide biosynthetic process"/>
    <property type="evidence" value="ECO:0007669"/>
    <property type="project" value="TreeGrafter"/>
</dbReference>
<evidence type="ECO:0000256" key="8">
    <source>
        <dbReference type="SAM" id="MobiDB-lite"/>
    </source>
</evidence>
<evidence type="ECO:0000256" key="1">
    <source>
        <dbReference type="ARBA" id="ARBA00004651"/>
    </source>
</evidence>